<evidence type="ECO:0008006" key="3">
    <source>
        <dbReference type="Google" id="ProtNLM"/>
    </source>
</evidence>
<evidence type="ECO:0000313" key="1">
    <source>
        <dbReference type="EMBL" id="CAG9332206.1"/>
    </source>
</evidence>
<dbReference type="Proteomes" id="UP001162131">
    <property type="component" value="Unassembled WGS sequence"/>
</dbReference>
<comment type="caution">
    <text evidence="1">The sequence shown here is derived from an EMBL/GenBank/DDBJ whole genome shotgun (WGS) entry which is preliminary data.</text>
</comment>
<proteinExistence type="predicted"/>
<protein>
    <recommendedName>
        <fullName evidence="3">SWIM-type domain-containing protein</fullName>
    </recommendedName>
</protein>
<evidence type="ECO:0000313" key="2">
    <source>
        <dbReference type="Proteomes" id="UP001162131"/>
    </source>
</evidence>
<name>A0AAU9JZG1_9CILI</name>
<reference evidence="1" key="1">
    <citation type="submission" date="2021-09" db="EMBL/GenBank/DDBJ databases">
        <authorList>
            <consortium name="AG Swart"/>
            <person name="Singh M."/>
            <person name="Singh A."/>
            <person name="Seah K."/>
            <person name="Emmerich C."/>
        </authorList>
    </citation>
    <scope>NUCLEOTIDE SEQUENCE</scope>
    <source>
        <strain evidence="1">ATCC30299</strain>
    </source>
</reference>
<accession>A0AAU9JZG1</accession>
<organism evidence="1 2">
    <name type="scientific">Blepharisma stoltei</name>
    <dbReference type="NCBI Taxonomy" id="1481888"/>
    <lineage>
        <taxon>Eukaryota</taxon>
        <taxon>Sar</taxon>
        <taxon>Alveolata</taxon>
        <taxon>Ciliophora</taxon>
        <taxon>Postciliodesmatophora</taxon>
        <taxon>Heterotrichea</taxon>
        <taxon>Heterotrichida</taxon>
        <taxon>Blepharismidae</taxon>
        <taxon>Blepharisma</taxon>
    </lineage>
</organism>
<dbReference type="AlphaFoldDB" id="A0AAU9JZG1"/>
<keyword evidence="2" id="KW-1185">Reference proteome</keyword>
<sequence length="185" mass="21785">MSLRLAEKCRFLFQDSALSVNLPQVAPMPSNNNFLAYYYAETLDKILDFSIKDQDCTCQALIFQRMMAHTCKHVLHKYKRVIDAQKEYKFFAIDGKTNTRYCEKYREYPITQDITALKREVILRTSIVYNDEKLETSLRNIFNAVMGISTLYPMAQFQEDFASSIDFWNCVVEYMKNQKDLKNNT</sequence>
<gene>
    <name evidence="1" type="ORF">BSTOLATCC_MIC55658</name>
</gene>
<dbReference type="EMBL" id="CAJZBQ010000054">
    <property type="protein sequence ID" value="CAG9332206.1"/>
    <property type="molecule type" value="Genomic_DNA"/>
</dbReference>